<feature type="transmembrane region" description="Helical" evidence="6">
    <location>
        <begin position="20"/>
        <end position="41"/>
    </location>
</feature>
<organism evidence="8 9">
    <name type="scientific">Hypsibius exemplaris</name>
    <name type="common">Freshwater tardigrade</name>
    <dbReference type="NCBI Taxonomy" id="2072580"/>
    <lineage>
        <taxon>Eukaryota</taxon>
        <taxon>Metazoa</taxon>
        <taxon>Ecdysozoa</taxon>
        <taxon>Tardigrada</taxon>
        <taxon>Eutardigrada</taxon>
        <taxon>Parachela</taxon>
        <taxon>Hypsibioidea</taxon>
        <taxon>Hypsibiidae</taxon>
        <taxon>Hypsibius</taxon>
    </lineage>
</organism>
<dbReference type="PANTHER" id="PTHR16172">
    <property type="entry name" value="MAJOR FACILITATOR SUPERFAMILY DOMAIN-CONTAINING PROTEIN 6-LIKE"/>
    <property type="match status" value="1"/>
</dbReference>
<comment type="caution">
    <text evidence="8">The sequence shown here is derived from an EMBL/GenBank/DDBJ whole genome shotgun (WGS) entry which is preliminary data.</text>
</comment>
<name>A0A1W0WJK6_HYPEX</name>
<accession>A0A1W0WJK6</accession>
<evidence type="ECO:0000256" key="6">
    <source>
        <dbReference type="SAM" id="Phobius"/>
    </source>
</evidence>
<evidence type="ECO:0000313" key="9">
    <source>
        <dbReference type="Proteomes" id="UP000192578"/>
    </source>
</evidence>
<dbReference type="InterPro" id="IPR024989">
    <property type="entry name" value="MFS_assoc_dom"/>
</dbReference>
<keyword evidence="4 6" id="KW-1133">Transmembrane helix</keyword>
<evidence type="ECO:0000256" key="1">
    <source>
        <dbReference type="ARBA" id="ARBA00004141"/>
    </source>
</evidence>
<dbReference type="EMBL" id="MTYJ01000090">
    <property type="protein sequence ID" value="OQV15359.1"/>
    <property type="molecule type" value="Genomic_DNA"/>
</dbReference>
<dbReference type="OrthoDB" id="515887at2759"/>
<proteinExistence type="inferred from homology"/>
<dbReference type="Proteomes" id="UP000192578">
    <property type="component" value="Unassembled WGS sequence"/>
</dbReference>
<feature type="transmembrane region" description="Helical" evidence="6">
    <location>
        <begin position="82"/>
        <end position="106"/>
    </location>
</feature>
<evidence type="ECO:0000256" key="2">
    <source>
        <dbReference type="ARBA" id="ARBA00005241"/>
    </source>
</evidence>
<sequence>MTRSCMEHVKDFFHPYLLPLKAISFLLVGAPASIVPYIPIFNRNLGLNAAENGIIFGALPFLSILSRPTAGTLLDKLRAHRVILRVFLLTELLFYFVDIFHSGFATNRRHHRDKQRSHHQQLRLEKTWLNVTRDELNGVPGFITNNSAEVVDTFTFSRLNRKHEQGNQREKRQSLRSMAFAVLADGFLLVIGWFGYGAANTSLDVIALHIVDASR</sequence>
<evidence type="ECO:0000313" key="8">
    <source>
        <dbReference type="EMBL" id="OQV15359.1"/>
    </source>
</evidence>
<dbReference type="PANTHER" id="PTHR16172:SF41">
    <property type="entry name" value="MAJOR FACILITATOR SUPERFAMILY DOMAIN-CONTAINING PROTEIN 6-LIKE"/>
    <property type="match status" value="1"/>
</dbReference>
<dbReference type="Pfam" id="PF12832">
    <property type="entry name" value="MFS_1_like"/>
    <property type="match status" value="1"/>
</dbReference>
<evidence type="ECO:0000256" key="3">
    <source>
        <dbReference type="ARBA" id="ARBA00022692"/>
    </source>
</evidence>
<reference evidence="9" key="1">
    <citation type="submission" date="2017-01" db="EMBL/GenBank/DDBJ databases">
        <title>Comparative genomics of anhydrobiosis in the tardigrade Hypsibius dujardini.</title>
        <authorList>
            <person name="Yoshida Y."/>
            <person name="Koutsovoulos G."/>
            <person name="Laetsch D."/>
            <person name="Stevens L."/>
            <person name="Kumar S."/>
            <person name="Horikawa D."/>
            <person name="Ishino K."/>
            <person name="Komine S."/>
            <person name="Tomita M."/>
            <person name="Blaxter M."/>
            <person name="Arakawa K."/>
        </authorList>
    </citation>
    <scope>NUCLEOTIDE SEQUENCE [LARGE SCALE GENOMIC DNA]</scope>
    <source>
        <strain evidence="9">Z151</strain>
    </source>
</reference>
<keyword evidence="9" id="KW-1185">Reference proteome</keyword>
<gene>
    <name evidence="8" type="ORF">BV898_10465</name>
</gene>
<dbReference type="Gene3D" id="1.20.1250.20">
    <property type="entry name" value="MFS general substrate transporter like domains"/>
    <property type="match status" value="1"/>
</dbReference>
<dbReference type="InterPro" id="IPR051717">
    <property type="entry name" value="MFS_MFSD6"/>
</dbReference>
<keyword evidence="3 6" id="KW-0812">Transmembrane</keyword>
<dbReference type="SUPFAM" id="SSF103473">
    <property type="entry name" value="MFS general substrate transporter"/>
    <property type="match status" value="1"/>
</dbReference>
<dbReference type="GO" id="GO:0016020">
    <property type="term" value="C:membrane"/>
    <property type="evidence" value="ECO:0007669"/>
    <property type="project" value="UniProtKB-SubCell"/>
</dbReference>
<evidence type="ECO:0000256" key="4">
    <source>
        <dbReference type="ARBA" id="ARBA00022989"/>
    </source>
</evidence>
<comment type="subcellular location">
    <subcellularLocation>
        <location evidence="1">Membrane</location>
        <topology evidence="1">Multi-pass membrane protein</topology>
    </subcellularLocation>
</comment>
<feature type="domain" description="Major facilitator superfamily associated" evidence="7">
    <location>
        <begin position="19"/>
        <end position="208"/>
    </location>
</feature>
<dbReference type="AlphaFoldDB" id="A0A1W0WJK6"/>
<keyword evidence="5 6" id="KW-0472">Membrane</keyword>
<evidence type="ECO:0000256" key="5">
    <source>
        <dbReference type="ARBA" id="ARBA00023136"/>
    </source>
</evidence>
<dbReference type="InterPro" id="IPR036259">
    <property type="entry name" value="MFS_trans_sf"/>
</dbReference>
<comment type="similarity">
    <text evidence="2">Belongs to the major facilitator superfamily. MFSD6 family.</text>
</comment>
<protein>
    <recommendedName>
        <fullName evidence="7">Major facilitator superfamily associated domain-containing protein</fullName>
    </recommendedName>
</protein>
<feature type="transmembrane region" description="Helical" evidence="6">
    <location>
        <begin position="178"/>
        <end position="196"/>
    </location>
</feature>
<evidence type="ECO:0000259" key="7">
    <source>
        <dbReference type="Pfam" id="PF12832"/>
    </source>
</evidence>